<accession>A0A6J5CKU2</accession>
<evidence type="ECO:0000313" key="2">
    <source>
        <dbReference type="Proteomes" id="UP000494249"/>
    </source>
</evidence>
<proteinExistence type="predicted"/>
<dbReference type="AlphaFoldDB" id="A0A6J5CKU2"/>
<dbReference type="Proteomes" id="UP000494249">
    <property type="component" value="Unassembled WGS sequence"/>
</dbReference>
<evidence type="ECO:0008006" key="3">
    <source>
        <dbReference type="Google" id="ProtNLM"/>
    </source>
</evidence>
<dbReference type="InterPro" id="IPR010263">
    <property type="entry name" value="T6SS_TssK"/>
</dbReference>
<dbReference type="Pfam" id="PF05936">
    <property type="entry name" value="T6SS_VasE"/>
    <property type="match status" value="1"/>
</dbReference>
<name>A0A6J5CKU2_9BURK</name>
<organism evidence="1 2">
    <name type="scientific">Paraburkholderia phenoliruptrix</name>
    <dbReference type="NCBI Taxonomy" id="252970"/>
    <lineage>
        <taxon>Bacteria</taxon>
        <taxon>Pseudomonadati</taxon>
        <taxon>Pseudomonadota</taxon>
        <taxon>Betaproteobacteria</taxon>
        <taxon>Burkholderiales</taxon>
        <taxon>Burkholderiaceae</taxon>
        <taxon>Paraburkholderia</taxon>
    </lineage>
</organism>
<dbReference type="NCBIfam" id="TIGR03353">
    <property type="entry name" value="VI_chp_4"/>
    <property type="match status" value="1"/>
</dbReference>
<evidence type="ECO:0000313" key="1">
    <source>
        <dbReference type="EMBL" id="CAB3738143.1"/>
    </source>
</evidence>
<dbReference type="EMBL" id="CADIKB010000058">
    <property type="protein sequence ID" value="CAB3738143.1"/>
    <property type="molecule type" value="Genomic_DNA"/>
</dbReference>
<dbReference type="PANTHER" id="PTHR35566">
    <property type="entry name" value="BLR3599 PROTEIN"/>
    <property type="match status" value="1"/>
</dbReference>
<dbReference type="PANTHER" id="PTHR35566:SF1">
    <property type="entry name" value="TYPE VI SECRETION SYSTEM BASEPLATE COMPONENT TSSK1"/>
    <property type="match status" value="1"/>
</dbReference>
<gene>
    <name evidence="1" type="ORF">LMG22037_06208</name>
</gene>
<reference evidence="1 2" key="1">
    <citation type="submission" date="2020-04" db="EMBL/GenBank/DDBJ databases">
        <authorList>
            <person name="De Canck E."/>
        </authorList>
    </citation>
    <scope>NUCLEOTIDE SEQUENCE [LARGE SCALE GENOMIC DNA]</scope>
    <source>
        <strain evidence="1 2">LMG 22037</strain>
    </source>
</reference>
<protein>
    <recommendedName>
        <fullName evidence="3">Type VI secretion protein</fullName>
    </recommendedName>
</protein>
<sequence length="454" mass="49978">MRIDKPLWHEGLILTQQHFQQQDRWAGFAMQQFATAVLTEPWGTLGVEVDEEALATGRLKLTRLKLRFPDGTPIDTALADALPAGRDLTHGLPADRQSITVLAALALPDANGNNCRFDEATLARPRRSYREFVKVADLNGVTETEIAAERHAVRLLFDFESHADDTACAIVRLTRSGSGSGGGQFRVDHAFVPPCLTLGSHPLHLERIARLADILQAKSLALGARRSERMEQIVEYGVADVQLFWLLHCIHSAWPQLRLCLTHPGRPPEHLYATLAQLASALMTFSTRAQLADIPTYDHVCADEVFAKLESMIRDLLDAIIPSRVVSIGLTRKTPTTWTGQFLDERIAGDAADWYLSVNAPMAAFELVEQFPRLCKIGAPDDVGHIINSALLGIPLKTVQRVPAAIPVRLDNQYFALDSSSAAHARMLAARACQIYLPASIPDAALQLYAVLRT</sequence>
<dbReference type="RefSeq" id="WP_035484107.1">
    <property type="nucleotide sequence ID" value="NZ_CADFGL010000055.1"/>
</dbReference>